<proteinExistence type="predicted"/>
<dbReference type="KEGG" id="hfv:R50_2739"/>
<sequence>MRAVIARGRPPMPGWAAVLDPKELDAVTRYVLSLRPQSGPGPAPSGAQGRKQGVDAG</sequence>
<dbReference type="GO" id="GO:0009055">
    <property type="term" value="F:electron transfer activity"/>
    <property type="evidence" value="ECO:0007669"/>
    <property type="project" value="InterPro"/>
</dbReference>
<dbReference type="GO" id="GO:0020037">
    <property type="term" value="F:heme binding"/>
    <property type="evidence" value="ECO:0007669"/>
    <property type="project" value="InterPro"/>
</dbReference>
<dbReference type="Proteomes" id="UP000503399">
    <property type="component" value="Chromosome"/>
</dbReference>
<gene>
    <name evidence="2" type="ORF">R50_2739</name>
</gene>
<dbReference type="InterPro" id="IPR036909">
    <property type="entry name" value="Cyt_c-like_dom_sf"/>
</dbReference>
<dbReference type="Gene3D" id="1.10.760.10">
    <property type="entry name" value="Cytochrome c-like domain"/>
    <property type="match status" value="1"/>
</dbReference>
<feature type="compositionally biased region" description="Low complexity" evidence="1">
    <location>
        <begin position="36"/>
        <end position="49"/>
    </location>
</feature>
<feature type="region of interest" description="Disordered" evidence="1">
    <location>
        <begin position="34"/>
        <end position="57"/>
    </location>
</feature>
<protein>
    <recommendedName>
        <fullName evidence="4">Cytochrome c domain-containing protein</fullName>
    </recommendedName>
</protein>
<accession>A0A6F8ZKA5</accession>
<evidence type="ECO:0000313" key="2">
    <source>
        <dbReference type="EMBL" id="CAB1130228.1"/>
    </source>
</evidence>
<evidence type="ECO:0008006" key="4">
    <source>
        <dbReference type="Google" id="ProtNLM"/>
    </source>
</evidence>
<evidence type="ECO:0000313" key="3">
    <source>
        <dbReference type="Proteomes" id="UP000503399"/>
    </source>
</evidence>
<dbReference type="EMBL" id="LR778114">
    <property type="protein sequence ID" value="CAB1130228.1"/>
    <property type="molecule type" value="Genomic_DNA"/>
</dbReference>
<dbReference type="SUPFAM" id="SSF46626">
    <property type="entry name" value="Cytochrome c"/>
    <property type="match status" value="1"/>
</dbReference>
<name>A0A6F8ZKA5_9FIRM</name>
<dbReference type="AlphaFoldDB" id="A0A6F8ZKA5"/>
<organism evidence="2 3">
    <name type="scientific">Candidatus Hydrogenisulfobacillus filiaventi</name>
    <dbReference type="NCBI Taxonomy" id="2707344"/>
    <lineage>
        <taxon>Bacteria</taxon>
        <taxon>Bacillati</taxon>
        <taxon>Bacillota</taxon>
        <taxon>Clostridia</taxon>
        <taxon>Eubacteriales</taxon>
        <taxon>Clostridiales Family XVII. Incertae Sedis</taxon>
        <taxon>Candidatus Hydrogenisulfobacillus</taxon>
    </lineage>
</organism>
<keyword evidence="3" id="KW-1185">Reference proteome</keyword>
<reference evidence="2 3" key="1">
    <citation type="submission" date="2020-02" db="EMBL/GenBank/DDBJ databases">
        <authorList>
            <person name="Hogendoorn C."/>
        </authorList>
    </citation>
    <scope>NUCLEOTIDE SEQUENCE [LARGE SCALE GENOMIC DNA]</scope>
    <source>
        <strain evidence="2">R501</strain>
    </source>
</reference>
<evidence type="ECO:0000256" key="1">
    <source>
        <dbReference type="SAM" id="MobiDB-lite"/>
    </source>
</evidence>